<sequence>MSREVDEMENVEMRRGAYSARRAEATVEDSVPRCTYGTRVNVEHLRAGPRAGRELNGPVQVQGRSRFTQFSSGTLC</sequence>
<feature type="compositionally biased region" description="Polar residues" evidence="1">
    <location>
        <begin position="62"/>
        <end position="76"/>
    </location>
</feature>
<dbReference type="Proteomes" id="UP001281614">
    <property type="component" value="Unassembled WGS sequence"/>
</dbReference>
<evidence type="ECO:0000256" key="1">
    <source>
        <dbReference type="SAM" id="MobiDB-lite"/>
    </source>
</evidence>
<organism evidence="2 3">
    <name type="scientific">Colletotrichum kahawae</name>
    <name type="common">Coffee berry disease fungus</name>
    <dbReference type="NCBI Taxonomy" id="34407"/>
    <lineage>
        <taxon>Eukaryota</taxon>
        <taxon>Fungi</taxon>
        <taxon>Dikarya</taxon>
        <taxon>Ascomycota</taxon>
        <taxon>Pezizomycotina</taxon>
        <taxon>Sordariomycetes</taxon>
        <taxon>Hypocreomycetidae</taxon>
        <taxon>Glomerellales</taxon>
        <taxon>Glomerellaceae</taxon>
        <taxon>Colletotrichum</taxon>
        <taxon>Colletotrichum gloeosporioides species complex</taxon>
    </lineage>
</organism>
<proteinExistence type="predicted"/>
<name>A0AAD9YS23_COLKA</name>
<comment type="caution">
    <text evidence="2">The sequence shown here is derived from an EMBL/GenBank/DDBJ whole genome shotgun (WGS) entry which is preliminary data.</text>
</comment>
<accession>A0AAD9YS23</accession>
<dbReference type="AlphaFoldDB" id="A0AAD9YS23"/>
<evidence type="ECO:0000313" key="2">
    <source>
        <dbReference type="EMBL" id="KAK2774954.1"/>
    </source>
</evidence>
<evidence type="ECO:0000313" key="3">
    <source>
        <dbReference type="Proteomes" id="UP001281614"/>
    </source>
</evidence>
<dbReference type="EMBL" id="VYYT01000041">
    <property type="protein sequence ID" value="KAK2774954.1"/>
    <property type="molecule type" value="Genomic_DNA"/>
</dbReference>
<gene>
    <name evidence="2" type="ORF">CKAH01_13007</name>
</gene>
<protein>
    <submittedName>
        <fullName evidence="2">Uncharacterized protein</fullName>
    </submittedName>
</protein>
<reference evidence="2" key="1">
    <citation type="submission" date="2023-02" db="EMBL/GenBank/DDBJ databases">
        <title>Colletotrichum kahawae CIFC_Que2 genome sequencing and assembly.</title>
        <authorList>
            <person name="Baroncelli R."/>
        </authorList>
    </citation>
    <scope>NUCLEOTIDE SEQUENCE</scope>
    <source>
        <strain evidence="2">CIFC_Que2</strain>
    </source>
</reference>
<feature type="region of interest" description="Disordered" evidence="1">
    <location>
        <begin position="49"/>
        <end position="76"/>
    </location>
</feature>
<keyword evidence="3" id="KW-1185">Reference proteome</keyword>